<proteinExistence type="predicted"/>
<dbReference type="AlphaFoldDB" id="A0A8T1TUU5"/>
<evidence type="ECO:0000313" key="3">
    <source>
        <dbReference type="Proteomes" id="UP000688947"/>
    </source>
</evidence>
<name>A0A8T1TUU5_9STRA</name>
<feature type="region of interest" description="Disordered" evidence="1">
    <location>
        <begin position="1"/>
        <end position="21"/>
    </location>
</feature>
<sequence>MSGKGKVPTTDKKAGGPPAITDDGLIARVTSLVESEVQRQPEDVFLGARIVITEFCSTAAFDSVVTLIPPADRQRRISLGPDYPTFEEWFKQVLRADNEDKASPKSAKKQRVGSPPRASIFPLTSSSPSRPPSPQPYVGFEYTQRAPPEVHIDLERLYNLPSLLTYTDALGPNQA</sequence>
<evidence type="ECO:0000256" key="1">
    <source>
        <dbReference type="SAM" id="MobiDB-lite"/>
    </source>
</evidence>
<dbReference type="EMBL" id="JAENGZ010001476">
    <property type="protein sequence ID" value="KAG6947837.1"/>
    <property type="molecule type" value="Genomic_DNA"/>
</dbReference>
<dbReference type="OrthoDB" id="10392353at2759"/>
<feature type="region of interest" description="Disordered" evidence="1">
    <location>
        <begin position="97"/>
        <end position="142"/>
    </location>
</feature>
<comment type="caution">
    <text evidence="2">The sequence shown here is derived from an EMBL/GenBank/DDBJ whole genome shotgun (WGS) entry which is preliminary data.</text>
</comment>
<dbReference type="Proteomes" id="UP000688947">
    <property type="component" value="Unassembled WGS sequence"/>
</dbReference>
<organism evidence="2 3">
    <name type="scientific">Phytophthora cactorum</name>
    <dbReference type="NCBI Taxonomy" id="29920"/>
    <lineage>
        <taxon>Eukaryota</taxon>
        <taxon>Sar</taxon>
        <taxon>Stramenopiles</taxon>
        <taxon>Oomycota</taxon>
        <taxon>Peronosporomycetes</taxon>
        <taxon>Peronosporales</taxon>
        <taxon>Peronosporaceae</taxon>
        <taxon>Phytophthora</taxon>
    </lineage>
</organism>
<gene>
    <name evidence="2" type="ORF">JG687_00015847</name>
</gene>
<accession>A0A8T1TUU5</accession>
<protein>
    <submittedName>
        <fullName evidence="2">Uncharacterized protein</fullName>
    </submittedName>
</protein>
<reference evidence="2" key="1">
    <citation type="submission" date="2021-01" db="EMBL/GenBank/DDBJ databases">
        <title>Phytophthora aleatoria, a newly-described species from Pinus radiata is distinct from Phytophthora cactorum isolates based on comparative genomics.</title>
        <authorList>
            <person name="Mcdougal R."/>
            <person name="Panda P."/>
            <person name="Williams N."/>
            <person name="Studholme D.J."/>
        </authorList>
    </citation>
    <scope>NUCLEOTIDE SEQUENCE</scope>
    <source>
        <strain evidence="2">NZFS 3830</strain>
    </source>
</reference>
<evidence type="ECO:0000313" key="2">
    <source>
        <dbReference type="EMBL" id="KAG6947837.1"/>
    </source>
</evidence>